<gene>
    <name evidence="10" type="ORF">MiSe_80590</name>
</gene>
<evidence type="ECO:0000256" key="4">
    <source>
        <dbReference type="ARBA" id="ARBA00022692"/>
    </source>
</evidence>
<dbReference type="SUPFAM" id="SSF53448">
    <property type="entry name" value="Nucleotide-diphospho-sugar transferases"/>
    <property type="match status" value="1"/>
</dbReference>
<dbReference type="Gene3D" id="3.90.550.10">
    <property type="entry name" value="Spore Coat Polysaccharide Biosynthesis Protein SpsA, Chain A"/>
    <property type="match status" value="1"/>
</dbReference>
<protein>
    <submittedName>
        <fullName evidence="10">Glycosyl transferase, family 2</fullName>
    </submittedName>
</protein>
<dbReference type="InterPro" id="IPR001173">
    <property type="entry name" value="Glyco_trans_2-like"/>
</dbReference>
<evidence type="ECO:0000313" key="10">
    <source>
        <dbReference type="EMBL" id="GET43237.1"/>
    </source>
</evidence>
<keyword evidence="3 10" id="KW-0808">Transferase</keyword>
<comment type="caution">
    <text evidence="10">The sequence shown here is derived from an EMBL/GenBank/DDBJ whole genome shotgun (WGS) entry which is preliminary data.</text>
</comment>
<evidence type="ECO:0000256" key="6">
    <source>
        <dbReference type="ARBA" id="ARBA00022989"/>
    </source>
</evidence>
<dbReference type="InterPro" id="IPR050256">
    <property type="entry name" value="Glycosyltransferase_2"/>
</dbReference>
<keyword evidence="6" id="KW-1133">Transmembrane helix</keyword>
<feature type="domain" description="Glycosyltransferase 2-like" evidence="9">
    <location>
        <begin position="27"/>
        <end position="82"/>
    </location>
</feature>
<proteinExistence type="predicted"/>
<evidence type="ECO:0000256" key="3">
    <source>
        <dbReference type="ARBA" id="ARBA00022679"/>
    </source>
</evidence>
<keyword evidence="4" id="KW-0812">Transmembrane</keyword>
<keyword evidence="2" id="KW-0328">Glycosyltransferase</keyword>
<sequence>MVNANSTSVVRRPTLAPLPPSESHSITVVIPALNEEGNLERLVSKLEQTFPNLGYKLPVLLVDDGSTDNSPQILARLMKQLNSCKSFAIPNGGA</sequence>
<dbReference type="Proteomes" id="UP001050975">
    <property type="component" value="Unassembled WGS sequence"/>
</dbReference>
<dbReference type="PANTHER" id="PTHR48090:SF3">
    <property type="entry name" value="UNDECAPRENYL-PHOSPHATE 4-DEOXY-4-FORMAMIDO-L-ARABINOSE TRANSFERASE"/>
    <property type="match status" value="1"/>
</dbReference>
<dbReference type="InterPro" id="IPR029044">
    <property type="entry name" value="Nucleotide-diphossugar_trans"/>
</dbReference>
<keyword evidence="11" id="KW-1185">Reference proteome</keyword>
<keyword evidence="5" id="KW-0448">Lipopolysaccharide biosynthesis</keyword>
<evidence type="ECO:0000259" key="9">
    <source>
        <dbReference type="Pfam" id="PF00535"/>
    </source>
</evidence>
<dbReference type="GO" id="GO:0005886">
    <property type="term" value="C:plasma membrane"/>
    <property type="evidence" value="ECO:0007669"/>
    <property type="project" value="TreeGrafter"/>
</dbReference>
<keyword evidence="7" id="KW-0472">Membrane</keyword>
<dbReference type="RefSeq" id="WP_264196919.1">
    <property type="nucleotide sequence ID" value="NZ_BLAY01000208.1"/>
</dbReference>
<dbReference type="GO" id="GO:0009103">
    <property type="term" value="P:lipopolysaccharide biosynthetic process"/>
    <property type="evidence" value="ECO:0007669"/>
    <property type="project" value="UniProtKB-KW"/>
</dbReference>
<accession>A0AAV3XRJ3</accession>
<evidence type="ECO:0000313" key="11">
    <source>
        <dbReference type="Proteomes" id="UP001050975"/>
    </source>
</evidence>
<reference evidence="10" key="1">
    <citation type="submission" date="2019-10" db="EMBL/GenBank/DDBJ databases">
        <title>Draft genome sequece of Microseira wollei NIES-4236.</title>
        <authorList>
            <person name="Yamaguchi H."/>
            <person name="Suzuki S."/>
            <person name="Kawachi M."/>
        </authorList>
    </citation>
    <scope>NUCLEOTIDE SEQUENCE</scope>
    <source>
        <strain evidence="10">NIES-4236</strain>
    </source>
</reference>
<keyword evidence="1" id="KW-1003">Cell membrane</keyword>
<organism evidence="10 11">
    <name type="scientific">Microseira wollei NIES-4236</name>
    <dbReference type="NCBI Taxonomy" id="2530354"/>
    <lineage>
        <taxon>Bacteria</taxon>
        <taxon>Bacillati</taxon>
        <taxon>Cyanobacteriota</taxon>
        <taxon>Cyanophyceae</taxon>
        <taxon>Oscillatoriophycideae</taxon>
        <taxon>Aerosakkonematales</taxon>
        <taxon>Aerosakkonemataceae</taxon>
        <taxon>Microseira</taxon>
    </lineage>
</organism>
<evidence type="ECO:0000256" key="1">
    <source>
        <dbReference type="ARBA" id="ARBA00022475"/>
    </source>
</evidence>
<dbReference type="EMBL" id="BLAY01000208">
    <property type="protein sequence ID" value="GET43237.1"/>
    <property type="molecule type" value="Genomic_DNA"/>
</dbReference>
<dbReference type="GO" id="GO:0099621">
    <property type="term" value="F:undecaprenyl-phosphate 4-deoxy-4-formamido-L-arabinose transferase activity"/>
    <property type="evidence" value="ECO:0007669"/>
    <property type="project" value="TreeGrafter"/>
</dbReference>
<evidence type="ECO:0000256" key="2">
    <source>
        <dbReference type="ARBA" id="ARBA00022676"/>
    </source>
</evidence>
<dbReference type="Pfam" id="PF00535">
    <property type="entry name" value="Glycos_transf_2"/>
    <property type="match status" value="1"/>
</dbReference>
<dbReference type="AlphaFoldDB" id="A0AAV3XRJ3"/>
<evidence type="ECO:0000256" key="5">
    <source>
        <dbReference type="ARBA" id="ARBA00022985"/>
    </source>
</evidence>
<dbReference type="PANTHER" id="PTHR48090">
    <property type="entry name" value="UNDECAPRENYL-PHOSPHATE 4-DEOXY-4-FORMAMIDO-L-ARABINOSE TRANSFERASE-RELATED"/>
    <property type="match status" value="1"/>
</dbReference>
<name>A0AAV3XRJ3_9CYAN</name>
<evidence type="ECO:0000256" key="8">
    <source>
        <dbReference type="SAM" id="MobiDB-lite"/>
    </source>
</evidence>
<evidence type="ECO:0000256" key="7">
    <source>
        <dbReference type="ARBA" id="ARBA00023136"/>
    </source>
</evidence>
<feature type="region of interest" description="Disordered" evidence="8">
    <location>
        <begin position="1"/>
        <end position="22"/>
    </location>
</feature>